<keyword evidence="1" id="KW-0472">Membrane</keyword>
<dbReference type="RefSeq" id="WP_126539027.1">
    <property type="nucleotide sequence ID" value="NZ_AP018560.1"/>
</dbReference>
<feature type="transmembrane region" description="Helical" evidence="1">
    <location>
        <begin position="218"/>
        <end position="242"/>
    </location>
</feature>
<organism evidence="4 5">
    <name type="scientific">Aerosticca soli</name>
    <dbReference type="NCBI Taxonomy" id="2010829"/>
    <lineage>
        <taxon>Bacteria</taxon>
        <taxon>Pseudomonadati</taxon>
        <taxon>Pseudomonadota</taxon>
        <taxon>Gammaproteobacteria</taxon>
        <taxon>Lysobacterales</taxon>
        <taxon>Rhodanobacteraceae</taxon>
        <taxon>Aerosticca</taxon>
    </lineage>
</organism>
<evidence type="ECO:0000313" key="4">
    <source>
        <dbReference type="EMBL" id="BBD80781.1"/>
    </source>
</evidence>
<dbReference type="EMBL" id="AP018560">
    <property type="protein sequence ID" value="BBD80781.1"/>
    <property type="molecule type" value="Genomic_DNA"/>
</dbReference>
<dbReference type="Pfam" id="PF04536">
    <property type="entry name" value="TPM_phosphatase"/>
    <property type="match status" value="1"/>
</dbReference>
<evidence type="ECO:0000256" key="2">
    <source>
        <dbReference type="SAM" id="SignalP"/>
    </source>
</evidence>
<gene>
    <name evidence="4" type="ORF">ALSL_2155</name>
</gene>
<name>A0A2Z6E7U3_9GAMM</name>
<accession>A0A2Z6E7U3</accession>
<feature type="chain" id="PRO_5016299158" evidence="2">
    <location>
        <begin position="27"/>
        <end position="293"/>
    </location>
</feature>
<dbReference type="InterPro" id="IPR007621">
    <property type="entry name" value="TPM_dom"/>
</dbReference>
<protein>
    <submittedName>
        <fullName evidence="4">Beta-propeller domains of methanol dehydrogenase type</fullName>
    </submittedName>
</protein>
<feature type="domain" description="TPM" evidence="3">
    <location>
        <begin position="36"/>
        <end position="159"/>
    </location>
</feature>
<keyword evidence="1" id="KW-1133">Transmembrane helix</keyword>
<feature type="signal peptide" evidence="2">
    <location>
        <begin position="1"/>
        <end position="26"/>
    </location>
</feature>
<evidence type="ECO:0000256" key="1">
    <source>
        <dbReference type="SAM" id="Phobius"/>
    </source>
</evidence>
<keyword evidence="2" id="KW-0732">Signal</keyword>
<sequence>MGLSRAACLFALVWLAMWLPALSSHAAEVPKLTRHVTDLTGTLTREQIDRLDARLVDLERRKGAQVVVLMVDSTAPQDIESYALAVAEANRIGRKGVDDGILVLVAKDDRRDRIEVGYGLEGAVPDAATAMIRRTYMEPRFRAGDYYGGLEAGIDALIKLIDGEALPPPAAAPTPQHGLGYGDALFIGLIVAFFLRSLLGGVPVLLRTPLGAFLTGALVWLLAASLGAAALAAIVGGLLMLLPGGGGGFIGGGGWGGFGGFGGFGGGGGFGGSGGGFRGGGGSFGGGGSSGSW</sequence>
<dbReference type="AlphaFoldDB" id="A0A2Z6E7U3"/>
<reference evidence="5" key="2">
    <citation type="submission" date="2018-06" db="EMBL/GenBank/DDBJ databases">
        <title>Genome sequence of Rhodanobacteraceae bacterium strain Dysh456.</title>
        <authorList>
            <person name="Fukui M."/>
        </authorList>
    </citation>
    <scope>NUCLEOTIDE SEQUENCE [LARGE SCALE GENOMIC DNA]</scope>
    <source>
        <strain evidence="5">Dysh456</strain>
    </source>
</reference>
<reference evidence="5" key="1">
    <citation type="submission" date="2018-04" db="EMBL/GenBank/DDBJ databases">
        <authorList>
            <person name="Watanabe M."/>
            <person name="Kojima H."/>
        </authorList>
    </citation>
    <scope>NUCLEOTIDE SEQUENCE [LARGE SCALE GENOMIC DNA]</scope>
    <source>
        <strain evidence="5">Dysh456</strain>
    </source>
</reference>
<dbReference type="PANTHER" id="PTHR30373">
    <property type="entry name" value="UPF0603 PROTEIN YGCG"/>
    <property type="match status" value="1"/>
</dbReference>
<keyword evidence="1" id="KW-0812">Transmembrane</keyword>
<dbReference type="Gene3D" id="3.10.310.50">
    <property type="match status" value="1"/>
</dbReference>
<dbReference type="PANTHER" id="PTHR30373:SF2">
    <property type="entry name" value="UPF0603 PROTEIN YGCG"/>
    <property type="match status" value="1"/>
</dbReference>
<dbReference type="Proteomes" id="UP000270530">
    <property type="component" value="Chromosome"/>
</dbReference>
<proteinExistence type="predicted"/>
<dbReference type="KEGG" id="rbd:ALSL_2155"/>
<keyword evidence="5" id="KW-1185">Reference proteome</keyword>
<evidence type="ECO:0000259" key="3">
    <source>
        <dbReference type="Pfam" id="PF04536"/>
    </source>
</evidence>
<evidence type="ECO:0000313" key="5">
    <source>
        <dbReference type="Proteomes" id="UP000270530"/>
    </source>
</evidence>
<dbReference type="OrthoDB" id="9810918at2"/>
<feature type="transmembrane region" description="Helical" evidence="1">
    <location>
        <begin position="184"/>
        <end position="206"/>
    </location>
</feature>